<name>A0A8H5LPE2_9AGAR</name>
<reference evidence="1 2" key="1">
    <citation type="journal article" date="2020" name="ISME J.">
        <title>Uncovering the hidden diversity of litter-decomposition mechanisms in mushroom-forming fungi.</title>
        <authorList>
            <person name="Floudas D."/>
            <person name="Bentzer J."/>
            <person name="Ahren D."/>
            <person name="Johansson T."/>
            <person name="Persson P."/>
            <person name="Tunlid A."/>
        </authorList>
    </citation>
    <scope>NUCLEOTIDE SEQUENCE [LARGE SCALE GENOMIC DNA]</scope>
    <source>
        <strain evidence="1 2">CBS 291.85</strain>
    </source>
</reference>
<dbReference type="EMBL" id="JAACJM010000032">
    <property type="protein sequence ID" value="KAF5364687.1"/>
    <property type="molecule type" value="Genomic_DNA"/>
</dbReference>
<gene>
    <name evidence="1" type="ORF">D9758_005558</name>
</gene>
<evidence type="ECO:0008006" key="3">
    <source>
        <dbReference type="Google" id="ProtNLM"/>
    </source>
</evidence>
<organism evidence="1 2">
    <name type="scientific">Tetrapyrgos nigripes</name>
    <dbReference type="NCBI Taxonomy" id="182062"/>
    <lineage>
        <taxon>Eukaryota</taxon>
        <taxon>Fungi</taxon>
        <taxon>Dikarya</taxon>
        <taxon>Basidiomycota</taxon>
        <taxon>Agaricomycotina</taxon>
        <taxon>Agaricomycetes</taxon>
        <taxon>Agaricomycetidae</taxon>
        <taxon>Agaricales</taxon>
        <taxon>Marasmiineae</taxon>
        <taxon>Marasmiaceae</taxon>
        <taxon>Tetrapyrgos</taxon>
    </lineage>
</organism>
<dbReference type="AlphaFoldDB" id="A0A8H5LPE2"/>
<evidence type="ECO:0000313" key="1">
    <source>
        <dbReference type="EMBL" id="KAF5364687.1"/>
    </source>
</evidence>
<keyword evidence="2" id="KW-1185">Reference proteome</keyword>
<sequence>MPESPVYRLPTEILSDVLLWTLPLSSSVLEESIDEADIPTFSAALSYPSFRVFDITKGPWPFTHVCKRWRETSISLPLLWCSFYVGTPPEGAVHLLSTCLSRSASLPLIFTVKADDICDYGDSQGILGLLNSESDRWFAIQIINSSFSFWRDLAGPGSGVIGPLSFLKEIGFVSTTPNNFDNHDTLEITMPRLFDMFARGRTPKLDSVINYDSYNLSSFNLRWSQIVTYDGAHLVAPHEHFRVMRLAPSLTRCSLVFETEEYDIRVPHGKPLTLSHLRILRTEWFFYSEDHICPALLDLTLPALRELSIVARPHSSPPFGTFASILRASGCPLQYLELSGVVSGDPIKVIRSLLEAASTISHLRIWINTPIRETVLPLLNVQKFGPLVPRLRCLDLAQEEARDVWSLNMPVLADTVRTRLESRRPEGYEDDVVTLHTVRFALNTKDRIRLPAGIPPILEVLQGEGLNVAVCRTSDEWRSSSPALF</sequence>
<protein>
    <recommendedName>
        <fullName evidence="3">F-box domain-containing protein</fullName>
    </recommendedName>
</protein>
<evidence type="ECO:0000313" key="2">
    <source>
        <dbReference type="Proteomes" id="UP000559256"/>
    </source>
</evidence>
<dbReference type="Proteomes" id="UP000559256">
    <property type="component" value="Unassembled WGS sequence"/>
</dbReference>
<dbReference type="OrthoDB" id="3022108at2759"/>
<proteinExistence type="predicted"/>
<accession>A0A8H5LPE2</accession>
<comment type="caution">
    <text evidence="1">The sequence shown here is derived from an EMBL/GenBank/DDBJ whole genome shotgun (WGS) entry which is preliminary data.</text>
</comment>